<evidence type="ECO:0000259" key="2">
    <source>
        <dbReference type="Pfam" id="PF07587"/>
    </source>
</evidence>
<evidence type="ECO:0000313" key="4">
    <source>
        <dbReference type="EMBL" id="NHF61469.1"/>
    </source>
</evidence>
<keyword evidence="5" id="KW-1185">Reference proteome</keyword>
<organism evidence="4 5">
    <name type="scientific">Pelagihabitans pacificus</name>
    <dbReference type="NCBI Taxonomy" id="2696054"/>
    <lineage>
        <taxon>Bacteria</taxon>
        <taxon>Pseudomonadati</taxon>
        <taxon>Bacteroidota</taxon>
        <taxon>Flavobacteriia</taxon>
        <taxon>Flavobacteriales</taxon>
        <taxon>Flavobacteriaceae</taxon>
        <taxon>Pelagihabitans</taxon>
    </lineage>
</organism>
<dbReference type="EMBL" id="VIKU02000009">
    <property type="protein sequence ID" value="NHF61469.1"/>
    <property type="molecule type" value="Genomic_DNA"/>
</dbReference>
<dbReference type="InterPro" id="IPR011444">
    <property type="entry name" value="DUF1549"/>
</dbReference>
<reference evidence="4" key="2">
    <citation type="submission" date="2020-03" db="EMBL/GenBank/DDBJ databases">
        <title>Flavobacteriaceae bacterium strain TP-CH-4, a member of the family Flavobacteriaceae isolated from a deep-sea seamount.</title>
        <authorList>
            <person name="Zhang D.-C."/>
        </authorList>
    </citation>
    <scope>NUCLEOTIDE SEQUENCE</scope>
    <source>
        <strain evidence="4">TP-CH-4</strain>
    </source>
</reference>
<dbReference type="InterPro" id="IPR011429">
    <property type="entry name" value="Cyt_c_Planctomycete-type"/>
</dbReference>
<dbReference type="InterPro" id="IPR022655">
    <property type="entry name" value="DUF1553"/>
</dbReference>
<name>A0A967AW22_9FLAO</name>
<dbReference type="PANTHER" id="PTHR35889:SF3">
    <property type="entry name" value="F-BOX DOMAIN-CONTAINING PROTEIN"/>
    <property type="match status" value="1"/>
</dbReference>
<feature type="domain" description="DUF1549" evidence="1">
    <location>
        <begin position="168"/>
        <end position="374"/>
    </location>
</feature>
<dbReference type="Proteomes" id="UP000707206">
    <property type="component" value="Unassembled WGS sequence"/>
</dbReference>
<dbReference type="PANTHER" id="PTHR35889">
    <property type="entry name" value="CYCLOINULO-OLIGOSACCHARIDE FRUCTANOTRANSFERASE-RELATED"/>
    <property type="match status" value="1"/>
</dbReference>
<reference evidence="4" key="1">
    <citation type="submission" date="2019-07" db="EMBL/GenBank/DDBJ databases">
        <authorList>
            <person name="De-Chao Zhang Q."/>
        </authorList>
    </citation>
    <scope>NUCLEOTIDE SEQUENCE</scope>
    <source>
        <strain evidence="4">TP-CH-4</strain>
    </source>
</reference>
<evidence type="ECO:0000313" key="5">
    <source>
        <dbReference type="Proteomes" id="UP000707206"/>
    </source>
</evidence>
<proteinExistence type="predicted"/>
<dbReference type="Pfam" id="PF07583">
    <property type="entry name" value="PSCyt2"/>
    <property type="match status" value="1"/>
</dbReference>
<evidence type="ECO:0000259" key="1">
    <source>
        <dbReference type="Pfam" id="PF07583"/>
    </source>
</evidence>
<dbReference type="Pfam" id="PF07587">
    <property type="entry name" value="PSD1"/>
    <property type="match status" value="1"/>
</dbReference>
<gene>
    <name evidence="4" type="ORF">FK220_019105</name>
</gene>
<dbReference type="AlphaFoldDB" id="A0A967AW22"/>
<accession>A0A967AW22</accession>
<feature type="domain" description="DUF1553" evidence="2">
    <location>
        <begin position="465"/>
        <end position="726"/>
    </location>
</feature>
<protein>
    <submittedName>
        <fullName evidence="4">DUF1553 domain-containing protein</fullName>
    </submittedName>
</protein>
<dbReference type="RefSeq" id="WP_166205010.1">
    <property type="nucleotide sequence ID" value="NZ_VIKU02000009.1"/>
</dbReference>
<evidence type="ECO:0000259" key="3">
    <source>
        <dbReference type="Pfam" id="PF07635"/>
    </source>
</evidence>
<sequence length="780" mass="89089">MKQQIGIMVILGILIAFLFAFKKGVFTSPGGIYDDLEVPETVDYNFHIKPILSDNCYTCHGPDANKRKAGLRLDLEETAFLELKQRPGEYALVPGKPGESLLYHHITTDDLEELMPPPDSKLALNSYEKKLIHRWIRQGAKFERHWAFLPPLKKEVPRFETTDWAQNEIDAFILRKLREKELLPSERASFETLIRRMSLDLTGLPPRLDQVQRLMENPPNKILSEAIDLFLAAPAYGERMTQSWLDLARYADSHGYQDDSYRTMWPWRDWVIHAFNQNVPYDDFLTWQLAGDLLPNATKEQVLATGFNRNHPITQEGGVIQEEYRTNYVMDRTNTLGKGILGLTLECARCHDHKYDAISQKNYFELFAFFNQVDEKGLQMDAVQAANEKFYADPPYLELTSVETKGVLSFVNLNGQNSVKVMVMNDAAPRETMLLNRGNYDEPTDTVQANTPASIHAFPDTFPKNRLGLAKWVTDANNPLTARVFVNRLWGMLFGRGLVETMEDFGVQGSLPTHPELLDWLAVDFMENGWDIKYLLKKIMLSATYQQKSELRDDLKRVDPENKLLARAPRFRMSGEMIRDYILASSGLLSTTIGGPSVKPYQPAGLWEETNAGGNRGILTTYVPDSGENLYRRSLYTFWKRTLPPPSMTIFDAPTRDFCEVRRQKTNTPLQALALQNDVQVLEAARVLAQNTIADKEKHSDLVARIFSRILIRSPKEEELSTLHNYYQDALTSYKSQPEEAQRLVAVGEYEQLPVDPIQTAALMLTAQVIYNLDETITKE</sequence>
<dbReference type="Pfam" id="PF07635">
    <property type="entry name" value="PSCyt1"/>
    <property type="match status" value="1"/>
</dbReference>
<comment type="caution">
    <text evidence="4">The sequence shown here is derived from an EMBL/GenBank/DDBJ whole genome shotgun (WGS) entry which is preliminary data.</text>
</comment>
<feature type="domain" description="Cytochrome C Planctomycete-type" evidence="3">
    <location>
        <begin position="56"/>
        <end position="119"/>
    </location>
</feature>